<dbReference type="Gene3D" id="3.20.20.70">
    <property type="entry name" value="Aldolase class I"/>
    <property type="match status" value="1"/>
</dbReference>
<dbReference type="PANTHER" id="PTHR13932">
    <property type="entry name" value="COPROPORPHYRINIGEN III OXIDASE"/>
    <property type="match status" value="1"/>
</dbReference>
<dbReference type="GO" id="GO:0051539">
    <property type="term" value="F:4 iron, 4 sulfur cluster binding"/>
    <property type="evidence" value="ECO:0007669"/>
    <property type="project" value="UniProtKB-UniRule"/>
</dbReference>
<comment type="function">
    <text evidence="10">Probably acts as a heme chaperone, transferring heme to an unknown acceptor. Binds one molecule of heme per monomer, possibly covalently. Binds 1 [4Fe-4S] cluster. The cluster is coordinated with 3 cysteines and an exchangeable S-adenosyl-L-methionine.</text>
</comment>
<organism evidence="12 13">
    <name type="scientific">Dissulfuribacter thermophilus</name>
    <dbReference type="NCBI Taxonomy" id="1156395"/>
    <lineage>
        <taxon>Bacteria</taxon>
        <taxon>Pseudomonadati</taxon>
        <taxon>Thermodesulfobacteriota</taxon>
        <taxon>Dissulfuribacteria</taxon>
        <taxon>Dissulfuribacterales</taxon>
        <taxon>Dissulfuribacteraceae</taxon>
        <taxon>Dissulfuribacter</taxon>
    </lineage>
</organism>
<dbReference type="Proteomes" id="UP000093080">
    <property type="component" value="Unassembled WGS sequence"/>
</dbReference>
<dbReference type="GO" id="GO:0006779">
    <property type="term" value="P:porphyrin-containing compound biosynthetic process"/>
    <property type="evidence" value="ECO:0007669"/>
    <property type="project" value="InterPro"/>
</dbReference>
<dbReference type="InterPro" id="IPR006638">
    <property type="entry name" value="Elp3/MiaA/NifB-like_rSAM"/>
</dbReference>
<name>A0A1B9F5Y8_9BACT</name>
<reference evidence="12 13" key="1">
    <citation type="submission" date="2016-06" db="EMBL/GenBank/DDBJ databases">
        <title>Respiratory ammonification of nitrate coupled to the oxidation of elemental sulfur in deep-sea autotrophic thermophilic bacteria.</title>
        <authorList>
            <person name="Slobodkina G.B."/>
            <person name="Mardanov A.V."/>
            <person name="Ravin N.V."/>
            <person name="Frolova A.A."/>
            <person name="Viryasiv M.B."/>
            <person name="Chernyh N.A."/>
            <person name="Bonch-Osmolovskaya E.A."/>
            <person name="Slobodkin A.I."/>
        </authorList>
    </citation>
    <scope>NUCLEOTIDE SEQUENCE [LARGE SCALE GENOMIC DNA]</scope>
    <source>
        <strain evidence="12 13">S69</strain>
    </source>
</reference>
<evidence type="ECO:0000256" key="4">
    <source>
        <dbReference type="ARBA" id="ARBA00022617"/>
    </source>
</evidence>
<evidence type="ECO:0000256" key="3">
    <source>
        <dbReference type="ARBA" id="ARBA00017228"/>
    </source>
</evidence>
<keyword evidence="9 10" id="KW-0143">Chaperone</keyword>
<dbReference type="SFLD" id="SFLDF00562">
    <property type="entry name" value="HemN-like__clustered_with_heat"/>
    <property type="match status" value="1"/>
</dbReference>
<protein>
    <recommendedName>
        <fullName evidence="3 10">Heme chaperone HemW</fullName>
    </recommendedName>
</protein>
<evidence type="ECO:0000259" key="11">
    <source>
        <dbReference type="PROSITE" id="PS51918"/>
    </source>
</evidence>
<dbReference type="GO" id="GO:0046872">
    <property type="term" value="F:metal ion binding"/>
    <property type="evidence" value="ECO:0007669"/>
    <property type="project" value="UniProtKB-UniRule"/>
</dbReference>
<dbReference type="PROSITE" id="PS51918">
    <property type="entry name" value="RADICAL_SAM"/>
    <property type="match status" value="1"/>
</dbReference>
<dbReference type="InterPro" id="IPR010723">
    <property type="entry name" value="HemN_C"/>
</dbReference>
<dbReference type="InterPro" id="IPR058240">
    <property type="entry name" value="rSAM_sf"/>
</dbReference>
<evidence type="ECO:0000313" key="12">
    <source>
        <dbReference type="EMBL" id="OCC15254.1"/>
    </source>
</evidence>
<evidence type="ECO:0000256" key="9">
    <source>
        <dbReference type="ARBA" id="ARBA00023186"/>
    </source>
</evidence>
<dbReference type="AlphaFoldDB" id="A0A1B9F5Y8"/>
<dbReference type="NCBIfam" id="TIGR00539">
    <property type="entry name" value="hemN_rel"/>
    <property type="match status" value="1"/>
</dbReference>
<dbReference type="OrthoDB" id="9808022at2"/>
<dbReference type="RefSeq" id="WP_067618043.1">
    <property type="nucleotide sequence ID" value="NZ_MAGO01000006.1"/>
</dbReference>
<dbReference type="EMBL" id="MAGO01000006">
    <property type="protein sequence ID" value="OCC15254.1"/>
    <property type="molecule type" value="Genomic_DNA"/>
</dbReference>
<evidence type="ECO:0000256" key="5">
    <source>
        <dbReference type="ARBA" id="ARBA00022691"/>
    </source>
</evidence>
<accession>A0A1B9F5Y8</accession>
<dbReference type="STRING" id="1156395.DBT_1377"/>
<dbReference type="InterPro" id="IPR034505">
    <property type="entry name" value="Coproporphyrinogen-III_oxidase"/>
</dbReference>
<dbReference type="Pfam" id="PF04055">
    <property type="entry name" value="Radical_SAM"/>
    <property type="match status" value="1"/>
</dbReference>
<dbReference type="SUPFAM" id="SSF102114">
    <property type="entry name" value="Radical SAM enzymes"/>
    <property type="match status" value="1"/>
</dbReference>
<evidence type="ECO:0000256" key="2">
    <source>
        <dbReference type="ARBA" id="ARBA00006100"/>
    </source>
</evidence>
<comment type="similarity">
    <text evidence="2">Belongs to the anaerobic coproporphyrinogen-III oxidase family. HemW subfamily.</text>
</comment>
<keyword evidence="5 10" id="KW-0949">S-adenosyl-L-methionine</keyword>
<keyword evidence="10" id="KW-0963">Cytoplasm</keyword>
<keyword evidence="6 10" id="KW-0479">Metal-binding</keyword>
<dbReference type="InterPro" id="IPR013785">
    <property type="entry name" value="Aldolase_TIM"/>
</dbReference>
<dbReference type="SFLD" id="SFLDG01082">
    <property type="entry name" value="B12-binding_domain_containing"/>
    <property type="match status" value="1"/>
</dbReference>
<feature type="domain" description="Radical SAM core" evidence="11">
    <location>
        <begin position="13"/>
        <end position="253"/>
    </location>
</feature>
<keyword evidence="7 10" id="KW-0408">Iron</keyword>
<evidence type="ECO:0000256" key="10">
    <source>
        <dbReference type="RuleBase" id="RU364116"/>
    </source>
</evidence>
<evidence type="ECO:0000256" key="7">
    <source>
        <dbReference type="ARBA" id="ARBA00023004"/>
    </source>
</evidence>
<evidence type="ECO:0000256" key="8">
    <source>
        <dbReference type="ARBA" id="ARBA00023014"/>
    </source>
</evidence>
<dbReference type="SFLD" id="SFLDS00029">
    <property type="entry name" value="Radical_SAM"/>
    <property type="match status" value="2"/>
</dbReference>
<sequence>MFSSFNSKLITQNSTLLSGGLYIHVPFCRKKCPYCDFLSIPYSKEAEAKYLKRLLGELKEKKRLVAKRPFNLKTLYVGGGTPSVLSLESITKIVEAVKEAFFRDRPPVEATIECNPESSSLKSFKKFKELGFSRLSIGVQDLTQRGLDALDRPHGVIEAKNAIELAKEAGFEDISIDLIFGWPTQSKEELLTTLDLVATLKAVTHISYYELTIEENTKFYELESLGRLEVLNQDTLWEFTEIIEDTLKKLGFTQYEISNFAKPGHEARHNTGYWKNLPYIGLGPSAVSYLPPRRWMNVRDLNLYLDPGFGEIPIEWEESLENEESFRETLVIGLRMVEGVSIKGLEMRYGINPFDYYGQTLNELMEDNFLGLENDHLFLTKKGRRVANGVLSKLV</sequence>
<dbReference type="SFLD" id="SFLDG01065">
    <property type="entry name" value="anaerobic_coproporphyrinogen-I"/>
    <property type="match status" value="2"/>
</dbReference>
<comment type="subcellular location">
    <subcellularLocation>
        <location evidence="10">Cytoplasm</location>
    </subcellularLocation>
</comment>
<keyword evidence="4 10" id="KW-0349">Heme</keyword>
<dbReference type="SFLD" id="SFLDF00288">
    <property type="entry name" value="HemN-like__clustered_with_nucl"/>
    <property type="match status" value="1"/>
</dbReference>
<keyword evidence="13" id="KW-1185">Reference proteome</keyword>
<dbReference type="GO" id="GO:0004109">
    <property type="term" value="F:coproporphyrinogen oxidase activity"/>
    <property type="evidence" value="ECO:0007669"/>
    <property type="project" value="InterPro"/>
</dbReference>
<comment type="caution">
    <text evidence="12">The sequence shown here is derived from an EMBL/GenBank/DDBJ whole genome shotgun (WGS) entry which is preliminary data.</text>
</comment>
<dbReference type="PANTHER" id="PTHR13932:SF5">
    <property type="entry name" value="RADICAL S-ADENOSYL METHIONINE DOMAIN-CONTAINING PROTEIN 1, MITOCHONDRIAL"/>
    <property type="match status" value="1"/>
</dbReference>
<evidence type="ECO:0000256" key="6">
    <source>
        <dbReference type="ARBA" id="ARBA00022723"/>
    </source>
</evidence>
<dbReference type="InterPro" id="IPR007197">
    <property type="entry name" value="rSAM"/>
</dbReference>
<keyword evidence="10" id="KW-0004">4Fe-4S</keyword>
<proteinExistence type="inferred from homology"/>
<dbReference type="PATRIC" id="fig|1156395.6.peg.1390"/>
<keyword evidence="8 10" id="KW-0411">Iron-sulfur</keyword>
<comment type="cofactor">
    <cofactor evidence="1">
        <name>[4Fe-4S] cluster</name>
        <dbReference type="ChEBI" id="CHEBI:49883"/>
    </cofactor>
</comment>
<dbReference type="GO" id="GO:0005737">
    <property type="term" value="C:cytoplasm"/>
    <property type="evidence" value="ECO:0007669"/>
    <property type="project" value="UniProtKB-SubCell"/>
</dbReference>
<gene>
    <name evidence="12" type="ORF">DBT_1377</name>
</gene>
<evidence type="ECO:0000313" key="13">
    <source>
        <dbReference type="Proteomes" id="UP000093080"/>
    </source>
</evidence>
<dbReference type="CDD" id="cd01335">
    <property type="entry name" value="Radical_SAM"/>
    <property type="match status" value="1"/>
</dbReference>
<dbReference type="SMART" id="SM00729">
    <property type="entry name" value="Elp3"/>
    <property type="match status" value="1"/>
</dbReference>
<dbReference type="Pfam" id="PF06969">
    <property type="entry name" value="HemN_C"/>
    <property type="match status" value="1"/>
</dbReference>
<dbReference type="InterPro" id="IPR004559">
    <property type="entry name" value="HemW-like"/>
</dbReference>
<evidence type="ECO:0000256" key="1">
    <source>
        <dbReference type="ARBA" id="ARBA00001966"/>
    </source>
</evidence>